<protein>
    <submittedName>
        <fullName evidence="2">Polymer-forming cytoskeletal protein</fullName>
    </submittedName>
</protein>
<evidence type="ECO:0000313" key="3">
    <source>
        <dbReference type="Proteomes" id="UP000823616"/>
    </source>
</evidence>
<evidence type="ECO:0000313" key="2">
    <source>
        <dbReference type="EMBL" id="MBO8449805.1"/>
    </source>
</evidence>
<reference evidence="2" key="1">
    <citation type="submission" date="2020-10" db="EMBL/GenBank/DDBJ databases">
        <authorList>
            <person name="Gilroy R."/>
        </authorList>
    </citation>
    <scope>NUCLEOTIDE SEQUENCE</scope>
    <source>
        <strain evidence="2">B3-4054</strain>
    </source>
</reference>
<dbReference type="PANTHER" id="PTHR35024">
    <property type="entry name" value="HYPOTHETICAL CYTOSOLIC PROTEIN"/>
    <property type="match status" value="1"/>
</dbReference>
<comment type="caution">
    <text evidence="2">The sequence shown here is derived from an EMBL/GenBank/DDBJ whole genome shotgun (WGS) entry which is preliminary data.</text>
</comment>
<comment type="similarity">
    <text evidence="1">Belongs to the bactofilin family.</text>
</comment>
<proteinExistence type="inferred from homology"/>
<reference evidence="2" key="2">
    <citation type="journal article" date="2021" name="PeerJ">
        <title>Extensive microbial diversity within the chicken gut microbiome revealed by metagenomics and culture.</title>
        <authorList>
            <person name="Gilroy R."/>
            <person name="Ravi A."/>
            <person name="Getino M."/>
            <person name="Pursley I."/>
            <person name="Horton D.L."/>
            <person name="Alikhan N.F."/>
            <person name="Baker D."/>
            <person name="Gharbi K."/>
            <person name="Hall N."/>
            <person name="Watson M."/>
            <person name="Adriaenssens E.M."/>
            <person name="Foster-Nyarko E."/>
            <person name="Jarju S."/>
            <person name="Secka A."/>
            <person name="Antonio M."/>
            <person name="Oren A."/>
            <person name="Chaudhuri R.R."/>
            <person name="La Ragione R."/>
            <person name="Hildebrand F."/>
            <person name="Pallen M.J."/>
        </authorList>
    </citation>
    <scope>NUCLEOTIDE SEQUENCE</scope>
    <source>
        <strain evidence="2">B3-4054</strain>
    </source>
</reference>
<gene>
    <name evidence="2" type="ORF">IAA96_01715</name>
</gene>
<dbReference type="EMBL" id="JADIMS010000029">
    <property type="protein sequence ID" value="MBO8449805.1"/>
    <property type="molecule type" value="Genomic_DNA"/>
</dbReference>
<name>A0A9D9HD46_9SPIR</name>
<organism evidence="2 3">
    <name type="scientific">Candidatus Avitreponema avistercoris</name>
    <dbReference type="NCBI Taxonomy" id="2840705"/>
    <lineage>
        <taxon>Bacteria</taxon>
        <taxon>Pseudomonadati</taxon>
        <taxon>Spirochaetota</taxon>
        <taxon>Spirochaetia</taxon>
        <taxon>Spirochaetales</taxon>
        <taxon>Candidatus Avitreponema</taxon>
    </lineage>
</organism>
<dbReference type="AlphaFoldDB" id="A0A9D9HD46"/>
<evidence type="ECO:0000256" key="1">
    <source>
        <dbReference type="ARBA" id="ARBA00044755"/>
    </source>
</evidence>
<accession>A0A9D9HD46</accession>
<sequence>MAAAVKDISINTLIGAGSLVRGELNVSGFVRIDGDLDGNLQASGRVIIGENSRIRGDVRGQMVTIGGIVEGNVIAPEGVDILPSGMVLGDVLTKKLTVAESVLLHGYCFAVNDAEKFDKACFAWNNRRAAANSGYETPGNGNSGNRESPF</sequence>
<dbReference type="InterPro" id="IPR007607">
    <property type="entry name" value="BacA/B"/>
</dbReference>
<dbReference type="PANTHER" id="PTHR35024:SF4">
    <property type="entry name" value="POLYMER-FORMING CYTOSKELETAL PROTEIN"/>
    <property type="match status" value="1"/>
</dbReference>
<dbReference type="Proteomes" id="UP000823616">
    <property type="component" value="Unassembled WGS sequence"/>
</dbReference>
<dbReference type="Pfam" id="PF04519">
    <property type="entry name" value="Bactofilin"/>
    <property type="match status" value="1"/>
</dbReference>